<accession>A0A9D4EZ43</accession>
<organism evidence="1 2">
    <name type="scientific">Dreissena polymorpha</name>
    <name type="common">Zebra mussel</name>
    <name type="synonym">Mytilus polymorpha</name>
    <dbReference type="NCBI Taxonomy" id="45954"/>
    <lineage>
        <taxon>Eukaryota</taxon>
        <taxon>Metazoa</taxon>
        <taxon>Spiralia</taxon>
        <taxon>Lophotrochozoa</taxon>
        <taxon>Mollusca</taxon>
        <taxon>Bivalvia</taxon>
        <taxon>Autobranchia</taxon>
        <taxon>Heteroconchia</taxon>
        <taxon>Euheterodonta</taxon>
        <taxon>Imparidentia</taxon>
        <taxon>Neoheterodontei</taxon>
        <taxon>Myida</taxon>
        <taxon>Dreissenoidea</taxon>
        <taxon>Dreissenidae</taxon>
        <taxon>Dreissena</taxon>
    </lineage>
</organism>
<sequence>MVVGSWTIPHKFVCCVLSWEDYKNSGIDGLWMKSGLYSDVVCNQIINGSHNNRAMEAHETTLQVFTDVWLSAFFESCKIVYDALIADCSNLKCGLQSGSHEEIKKAYQDLNTAIESFKLKTSWQILIKKMISSLCVLTAEVTFAKL</sequence>
<reference evidence="1" key="2">
    <citation type="submission" date="2020-11" db="EMBL/GenBank/DDBJ databases">
        <authorList>
            <person name="McCartney M.A."/>
            <person name="Auch B."/>
            <person name="Kono T."/>
            <person name="Mallez S."/>
            <person name="Becker A."/>
            <person name="Gohl D.M."/>
            <person name="Silverstein K.A.T."/>
            <person name="Koren S."/>
            <person name="Bechman K.B."/>
            <person name="Herman A."/>
            <person name="Abrahante J.E."/>
            <person name="Garbe J."/>
        </authorList>
    </citation>
    <scope>NUCLEOTIDE SEQUENCE</scope>
    <source>
        <strain evidence="1">Duluth1</strain>
        <tissue evidence="1">Whole animal</tissue>
    </source>
</reference>
<dbReference type="Proteomes" id="UP000828390">
    <property type="component" value="Unassembled WGS sequence"/>
</dbReference>
<dbReference type="AlphaFoldDB" id="A0A9D4EZ43"/>
<name>A0A9D4EZ43_DREPO</name>
<evidence type="ECO:0000313" key="1">
    <source>
        <dbReference type="EMBL" id="KAH3786645.1"/>
    </source>
</evidence>
<comment type="caution">
    <text evidence="1">The sequence shown here is derived from an EMBL/GenBank/DDBJ whole genome shotgun (WGS) entry which is preliminary data.</text>
</comment>
<reference evidence="1" key="1">
    <citation type="journal article" date="2019" name="bioRxiv">
        <title>The Genome of the Zebra Mussel, Dreissena polymorpha: A Resource for Invasive Species Research.</title>
        <authorList>
            <person name="McCartney M.A."/>
            <person name="Auch B."/>
            <person name="Kono T."/>
            <person name="Mallez S."/>
            <person name="Zhang Y."/>
            <person name="Obille A."/>
            <person name="Becker A."/>
            <person name="Abrahante J.E."/>
            <person name="Garbe J."/>
            <person name="Badalamenti J.P."/>
            <person name="Herman A."/>
            <person name="Mangelson H."/>
            <person name="Liachko I."/>
            <person name="Sullivan S."/>
            <person name="Sone E.D."/>
            <person name="Koren S."/>
            <person name="Silverstein K.A.T."/>
            <person name="Beckman K.B."/>
            <person name="Gohl D.M."/>
        </authorList>
    </citation>
    <scope>NUCLEOTIDE SEQUENCE</scope>
    <source>
        <strain evidence="1">Duluth1</strain>
        <tissue evidence="1">Whole animal</tissue>
    </source>
</reference>
<gene>
    <name evidence="1" type="ORF">DPMN_164752</name>
</gene>
<dbReference type="EMBL" id="JAIWYP010000008">
    <property type="protein sequence ID" value="KAH3786645.1"/>
    <property type="molecule type" value="Genomic_DNA"/>
</dbReference>
<keyword evidence="2" id="KW-1185">Reference proteome</keyword>
<evidence type="ECO:0000313" key="2">
    <source>
        <dbReference type="Proteomes" id="UP000828390"/>
    </source>
</evidence>
<proteinExistence type="predicted"/>
<protein>
    <submittedName>
        <fullName evidence="1">Uncharacterized protein</fullName>
    </submittedName>
</protein>